<evidence type="ECO:0000313" key="2">
    <source>
        <dbReference type="EnsemblPlants" id="HORVU.MOREX.r3.3HG0282760.1.CDS1"/>
    </source>
</evidence>
<dbReference type="AlphaFoldDB" id="A0A8I6XF70"/>
<feature type="transmembrane region" description="Helical" evidence="1">
    <location>
        <begin position="119"/>
        <end position="137"/>
    </location>
</feature>
<reference evidence="2" key="2">
    <citation type="submission" date="2020-10" db="EMBL/GenBank/DDBJ databases">
        <authorList>
            <person name="Scholz U."/>
            <person name="Mascher M."/>
            <person name="Fiebig A."/>
        </authorList>
    </citation>
    <scope>NUCLEOTIDE SEQUENCE [LARGE SCALE GENOMIC DNA]</scope>
    <source>
        <strain evidence="2">cv. Morex</strain>
    </source>
</reference>
<reference evidence="2" key="3">
    <citation type="submission" date="2022-01" db="UniProtKB">
        <authorList>
            <consortium name="EnsemblPlants"/>
        </authorList>
    </citation>
    <scope>IDENTIFICATION</scope>
    <source>
        <strain evidence="2">subsp. vulgare</strain>
    </source>
</reference>
<accession>A0A8I6XF70</accession>
<keyword evidence="1" id="KW-0812">Transmembrane</keyword>
<reference evidence="3" key="1">
    <citation type="journal article" date="2012" name="Nature">
        <title>A physical, genetic and functional sequence assembly of the barley genome.</title>
        <authorList>
            <consortium name="The International Barley Genome Sequencing Consortium"/>
            <person name="Mayer K.F."/>
            <person name="Waugh R."/>
            <person name="Brown J.W."/>
            <person name="Schulman A."/>
            <person name="Langridge P."/>
            <person name="Platzer M."/>
            <person name="Fincher G.B."/>
            <person name="Muehlbauer G.J."/>
            <person name="Sato K."/>
            <person name="Close T.J."/>
            <person name="Wise R.P."/>
            <person name="Stein N."/>
        </authorList>
    </citation>
    <scope>NUCLEOTIDE SEQUENCE [LARGE SCALE GENOMIC DNA]</scope>
    <source>
        <strain evidence="3">cv. Morex</strain>
    </source>
</reference>
<keyword evidence="1" id="KW-1133">Transmembrane helix</keyword>
<dbReference type="SMR" id="A0A8I6XF70"/>
<dbReference type="Gramene" id="HORVU.MOREX.r3.3HG0282760.1">
    <property type="protein sequence ID" value="HORVU.MOREX.r3.3HG0282760.1.CDS1"/>
    <property type="gene ID" value="HORVU.MOREX.r3.3HG0282760"/>
</dbReference>
<dbReference type="Proteomes" id="UP000011116">
    <property type="component" value="Chromosome 3H"/>
</dbReference>
<evidence type="ECO:0000256" key="1">
    <source>
        <dbReference type="SAM" id="Phobius"/>
    </source>
</evidence>
<evidence type="ECO:0000313" key="3">
    <source>
        <dbReference type="Proteomes" id="UP000011116"/>
    </source>
</evidence>
<protein>
    <submittedName>
        <fullName evidence="2">Uncharacterized protein</fullName>
    </submittedName>
</protein>
<keyword evidence="3" id="KW-1185">Reference proteome</keyword>
<sequence>MENPLVPAVLDDLPFLLDNPDLAEALLHRAFADLQRTNVLVLQAVVCLSEGMRLEAELRALPAPTEEERIKHAAVAAMLAGVVDSFESLSEQQRMLIRLVGLLFVVRAAASARSRAHLLPGLLLAAVSAAVVVYVSTGGAVVPGFRSFVRFALLMLGFLFASDRPRAPGRRGG</sequence>
<keyword evidence="1" id="KW-0472">Membrane</keyword>
<organism evidence="2 3">
    <name type="scientific">Hordeum vulgare subsp. vulgare</name>
    <name type="common">Domesticated barley</name>
    <dbReference type="NCBI Taxonomy" id="112509"/>
    <lineage>
        <taxon>Eukaryota</taxon>
        <taxon>Viridiplantae</taxon>
        <taxon>Streptophyta</taxon>
        <taxon>Embryophyta</taxon>
        <taxon>Tracheophyta</taxon>
        <taxon>Spermatophyta</taxon>
        <taxon>Magnoliopsida</taxon>
        <taxon>Liliopsida</taxon>
        <taxon>Poales</taxon>
        <taxon>Poaceae</taxon>
        <taxon>BOP clade</taxon>
        <taxon>Pooideae</taxon>
        <taxon>Triticodae</taxon>
        <taxon>Triticeae</taxon>
        <taxon>Hordeinae</taxon>
        <taxon>Hordeum</taxon>
    </lineage>
</organism>
<proteinExistence type="predicted"/>
<dbReference type="EnsemblPlants" id="HORVU.MOREX.r3.3HG0282760.1">
    <property type="protein sequence ID" value="HORVU.MOREX.r3.3HG0282760.1.CDS1"/>
    <property type="gene ID" value="HORVU.MOREX.r3.3HG0282760"/>
</dbReference>
<dbReference type="Gramene" id="HORVU.MOREX.r2.3HG0234430.1">
    <property type="protein sequence ID" value="HORVU.MOREX.r2.3HG0234430.1.CDS.1"/>
    <property type="gene ID" value="HORVU.MOREX.r2.3HG0234430"/>
</dbReference>
<name>A0A8I6XF70_HORVV</name>